<feature type="domain" description="GGDEF" evidence="9">
    <location>
        <begin position="555"/>
        <end position="690"/>
    </location>
</feature>
<keyword evidence="3 6" id="KW-0812">Transmembrane</keyword>
<dbReference type="PANTHER" id="PTHR46663">
    <property type="entry name" value="DIGUANYLATE CYCLASE DGCT-RELATED"/>
    <property type="match status" value="1"/>
</dbReference>
<dbReference type="InterPro" id="IPR000014">
    <property type="entry name" value="PAS"/>
</dbReference>
<dbReference type="InterPro" id="IPR004010">
    <property type="entry name" value="Double_Cache_2"/>
</dbReference>
<dbReference type="InterPro" id="IPR043128">
    <property type="entry name" value="Rev_trsase/Diguanyl_cyclase"/>
</dbReference>
<dbReference type="InterPro" id="IPR000700">
    <property type="entry name" value="PAS-assoc_C"/>
</dbReference>
<dbReference type="SMART" id="SM01049">
    <property type="entry name" value="Cache_2"/>
    <property type="match status" value="1"/>
</dbReference>
<dbReference type="PROSITE" id="PS50112">
    <property type="entry name" value="PAS"/>
    <property type="match status" value="1"/>
</dbReference>
<dbReference type="Pfam" id="PF08269">
    <property type="entry name" value="dCache_2"/>
    <property type="match status" value="1"/>
</dbReference>
<dbReference type="InterPro" id="IPR052163">
    <property type="entry name" value="DGC-Regulatory_Protein"/>
</dbReference>
<dbReference type="Pfam" id="PF13426">
    <property type="entry name" value="PAS_9"/>
    <property type="match status" value="1"/>
</dbReference>
<dbReference type="SUPFAM" id="SSF55785">
    <property type="entry name" value="PYP-like sensor domain (PAS domain)"/>
    <property type="match status" value="1"/>
</dbReference>
<feature type="transmembrane region" description="Helical" evidence="6">
    <location>
        <begin position="12"/>
        <end position="32"/>
    </location>
</feature>
<comment type="subcellular location">
    <subcellularLocation>
        <location evidence="1">Cell membrane</location>
        <topology evidence="1">Multi-pass membrane protein</topology>
    </subcellularLocation>
</comment>
<evidence type="ECO:0000256" key="1">
    <source>
        <dbReference type="ARBA" id="ARBA00004651"/>
    </source>
</evidence>
<dbReference type="SMART" id="SM00267">
    <property type="entry name" value="GGDEF"/>
    <property type="match status" value="1"/>
</dbReference>
<proteinExistence type="predicted"/>
<name>A0ABY5GXN2_9GAMM</name>
<dbReference type="Gene3D" id="3.30.450.20">
    <property type="entry name" value="PAS domain"/>
    <property type="match status" value="3"/>
</dbReference>
<evidence type="ECO:0000259" key="9">
    <source>
        <dbReference type="PROSITE" id="PS50887"/>
    </source>
</evidence>
<dbReference type="CDD" id="cd01949">
    <property type="entry name" value="GGDEF"/>
    <property type="match status" value="1"/>
</dbReference>
<evidence type="ECO:0000256" key="6">
    <source>
        <dbReference type="SAM" id="Phobius"/>
    </source>
</evidence>
<dbReference type="SMART" id="SM00086">
    <property type="entry name" value="PAC"/>
    <property type="match status" value="1"/>
</dbReference>
<keyword evidence="4 6" id="KW-1133">Transmembrane helix</keyword>
<dbReference type="EMBL" id="CP073344">
    <property type="protein sequence ID" value="UTW04690.1"/>
    <property type="molecule type" value="Genomic_DNA"/>
</dbReference>
<dbReference type="PROSITE" id="PS50113">
    <property type="entry name" value="PAC"/>
    <property type="match status" value="1"/>
</dbReference>
<dbReference type="PROSITE" id="PS50887">
    <property type="entry name" value="GGDEF"/>
    <property type="match status" value="1"/>
</dbReference>
<dbReference type="CDD" id="cd00130">
    <property type="entry name" value="PAS"/>
    <property type="match status" value="1"/>
</dbReference>
<dbReference type="SUPFAM" id="SSF55073">
    <property type="entry name" value="Nucleotide cyclase"/>
    <property type="match status" value="1"/>
</dbReference>
<evidence type="ECO:0000256" key="2">
    <source>
        <dbReference type="ARBA" id="ARBA00022475"/>
    </source>
</evidence>
<evidence type="ECO:0000259" key="7">
    <source>
        <dbReference type="PROSITE" id="PS50112"/>
    </source>
</evidence>
<dbReference type="Proteomes" id="UP001059950">
    <property type="component" value="Chromosome"/>
</dbReference>
<feature type="domain" description="PAC" evidence="8">
    <location>
        <begin position="470"/>
        <end position="522"/>
    </location>
</feature>
<dbReference type="Pfam" id="PF00990">
    <property type="entry name" value="GGDEF"/>
    <property type="match status" value="1"/>
</dbReference>
<dbReference type="NCBIfam" id="TIGR00229">
    <property type="entry name" value="sensory_box"/>
    <property type="match status" value="1"/>
</dbReference>
<gene>
    <name evidence="10" type="ORF">KDX31_06725</name>
</gene>
<feature type="domain" description="PAS" evidence="7">
    <location>
        <begin position="397"/>
        <end position="443"/>
    </location>
</feature>
<keyword evidence="11" id="KW-1185">Reference proteome</keyword>
<keyword evidence="2" id="KW-1003">Cell membrane</keyword>
<dbReference type="InterPro" id="IPR033480">
    <property type="entry name" value="sCache_2"/>
</dbReference>
<evidence type="ECO:0000256" key="5">
    <source>
        <dbReference type="ARBA" id="ARBA00023136"/>
    </source>
</evidence>
<dbReference type="InterPro" id="IPR000160">
    <property type="entry name" value="GGDEF_dom"/>
</dbReference>
<evidence type="ECO:0000313" key="11">
    <source>
        <dbReference type="Proteomes" id="UP001059950"/>
    </source>
</evidence>
<dbReference type="SMART" id="SM00091">
    <property type="entry name" value="PAS"/>
    <property type="match status" value="1"/>
</dbReference>
<dbReference type="InterPro" id="IPR001610">
    <property type="entry name" value="PAC"/>
</dbReference>
<keyword evidence="5 6" id="KW-0472">Membrane</keyword>
<evidence type="ECO:0000259" key="8">
    <source>
        <dbReference type="PROSITE" id="PS50113"/>
    </source>
</evidence>
<dbReference type="Gene3D" id="3.30.70.270">
    <property type="match status" value="1"/>
</dbReference>
<evidence type="ECO:0000256" key="3">
    <source>
        <dbReference type="ARBA" id="ARBA00022692"/>
    </source>
</evidence>
<dbReference type="NCBIfam" id="TIGR00254">
    <property type="entry name" value="GGDEF"/>
    <property type="match status" value="1"/>
</dbReference>
<organism evidence="10 11">
    <name type="scientific">Amphritea atlantica</name>
    <dbReference type="NCBI Taxonomy" id="355243"/>
    <lineage>
        <taxon>Bacteria</taxon>
        <taxon>Pseudomonadati</taxon>
        <taxon>Pseudomonadota</taxon>
        <taxon>Gammaproteobacteria</taxon>
        <taxon>Oceanospirillales</taxon>
        <taxon>Oceanospirillaceae</taxon>
        <taxon>Amphritea</taxon>
    </lineage>
</organism>
<feature type="transmembrane region" description="Helical" evidence="6">
    <location>
        <begin position="349"/>
        <end position="369"/>
    </location>
</feature>
<accession>A0ABY5GXN2</accession>
<evidence type="ECO:0000256" key="4">
    <source>
        <dbReference type="ARBA" id="ARBA00022989"/>
    </source>
</evidence>
<sequence length="698" mass="79448">MRKIRNSGLYPFWLVSAILISLLAVLFGYLFLAGQQYVNANLEKLQDSLQLNISRRLQSEVADAAHFINARYHNAEQVIMTRSQSEVLQAIEIMNSLYQQNHGKMPEAELKTMLLEALRGVRFFNGRGYLFVGDQQGKNLLSPLQPDLENHSMTDFKDDRGVYFVRRFLQVSRSEEGRGYVRYRWYPPGDRENMRDKIAFIARFEPFDWLVGAGDYVFQIQEDLQQEMVARLQSIQFGSDGYISIIGPGGKVIAGQGVNRFVGLQPSQLESRHDRERISGLLSKVIADGFIRADWYLADGQPVDDQLLYASLLPVWDWVIIAGGYTDPSLELLLEERQDISQNQTESNATLVLLFMVLLVIGFLMLRYYSRGLNMVFSNYQNNLDQQNITLNENARSLEISRRIVDAAHEGIMITDADNNIIQINDSFTRITGYLFDDVKGQNPNILASSAQNSEFYQAMWSTIETEGEWHGEVWNKRKNGAIYPQALSITCYRNQDGSIENYIGTFTDISQRKAFEEQLEHLAQSDSLTDLPNRRSLSKRLQHELSVLKRYPERQLGLIFLDLDFFKQINDTYGHGIGDQVLLVTARRLSDTVRAVDMVSRVGGDEFVVLLGNHSGEMQRTAIQLAERIIDAVSQPMTIAGEPLKVTTSLGIALAPVDSSDDTRLLEYADLALYHAKQEGRNNYKQFSMWMAETKIG</sequence>
<protein>
    <submittedName>
        <fullName evidence="10">Cache domain-containing protein</fullName>
    </submittedName>
</protein>
<evidence type="ECO:0000313" key="10">
    <source>
        <dbReference type="EMBL" id="UTW04690.1"/>
    </source>
</evidence>
<dbReference type="PANTHER" id="PTHR46663:SF3">
    <property type="entry name" value="SLL0267 PROTEIN"/>
    <property type="match status" value="1"/>
</dbReference>
<dbReference type="InterPro" id="IPR029787">
    <property type="entry name" value="Nucleotide_cyclase"/>
</dbReference>
<dbReference type="InterPro" id="IPR035965">
    <property type="entry name" value="PAS-like_dom_sf"/>
</dbReference>
<reference evidence="10" key="1">
    <citation type="submission" date="2021-04" db="EMBL/GenBank/DDBJ databases">
        <title>Oceanospirillales bacteria with DddD are important DMSP degraders in coastal seawater.</title>
        <authorList>
            <person name="Liu J."/>
        </authorList>
    </citation>
    <scope>NUCLEOTIDE SEQUENCE</scope>
    <source>
        <strain evidence="10">GY6</strain>
    </source>
</reference>